<feature type="compositionally biased region" description="Low complexity" evidence="4">
    <location>
        <begin position="369"/>
        <end position="392"/>
    </location>
</feature>
<name>A0A9Q0RID0_BLOTA</name>
<evidence type="ECO:0000256" key="4">
    <source>
        <dbReference type="SAM" id="MobiDB-lite"/>
    </source>
</evidence>
<feature type="region of interest" description="Disordered" evidence="4">
    <location>
        <begin position="161"/>
        <end position="184"/>
    </location>
</feature>
<feature type="region of interest" description="Disordered" evidence="4">
    <location>
        <begin position="463"/>
        <end position="492"/>
    </location>
</feature>
<dbReference type="Gene3D" id="2.30.30.40">
    <property type="entry name" value="SH3 Domains"/>
    <property type="match status" value="1"/>
</dbReference>
<feature type="compositionally biased region" description="Low complexity" evidence="4">
    <location>
        <begin position="42"/>
        <end position="61"/>
    </location>
</feature>
<feature type="compositionally biased region" description="Polar residues" evidence="4">
    <location>
        <begin position="202"/>
        <end position="216"/>
    </location>
</feature>
<evidence type="ECO:0000256" key="2">
    <source>
        <dbReference type="PROSITE-ProRule" id="PRU00192"/>
    </source>
</evidence>
<feature type="compositionally biased region" description="Basic residues" evidence="4">
    <location>
        <begin position="1"/>
        <end position="10"/>
    </location>
</feature>
<feature type="compositionally biased region" description="Polar residues" evidence="4">
    <location>
        <begin position="286"/>
        <end position="300"/>
    </location>
</feature>
<dbReference type="SUPFAM" id="SSF50044">
    <property type="entry name" value="SH3-domain"/>
    <property type="match status" value="1"/>
</dbReference>
<protein>
    <recommendedName>
        <fullName evidence="5">SH3 domain-containing protein</fullName>
    </recommendedName>
</protein>
<dbReference type="InterPro" id="IPR036028">
    <property type="entry name" value="SH3-like_dom_sf"/>
</dbReference>
<feature type="region of interest" description="Disordered" evidence="4">
    <location>
        <begin position="202"/>
        <end position="417"/>
    </location>
</feature>
<gene>
    <name evidence="6" type="ORF">RDWZM_010104</name>
</gene>
<dbReference type="PROSITE" id="PS50002">
    <property type="entry name" value="SH3"/>
    <property type="match status" value="1"/>
</dbReference>
<evidence type="ECO:0000259" key="5">
    <source>
        <dbReference type="PROSITE" id="PS50002"/>
    </source>
</evidence>
<dbReference type="InterPro" id="IPR050384">
    <property type="entry name" value="Endophilin_SH3RF"/>
</dbReference>
<dbReference type="PANTHER" id="PTHR14167:SF120">
    <property type="entry name" value="AER140CP"/>
    <property type="match status" value="1"/>
</dbReference>
<feature type="compositionally biased region" description="Basic and acidic residues" evidence="4">
    <location>
        <begin position="333"/>
        <end position="363"/>
    </location>
</feature>
<evidence type="ECO:0000313" key="6">
    <source>
        <dbReference type="EMBL" id="KAJ6215604.1"/>
    </source>
</evidence>
<dbReference type="GO" id="GO:0016192">
    <property type="term" value="P:vesicle-mediated transport"/>
    <property type="evidence" value="ECO:0007669"/>
    <property type="project" value="UniProtKB-ARBA"/>
</dbReference>
<feature type="compositionally biased region" description="Polar residues" evidence="4">
    <location>
        <begin position="267"/>
        <end position="277"/>
    </location>
</feature>
<dbReference type="OMA" id="TIIMIEL"/>
<dbReference type="PANTHER" id="PTHR14167">
    <property type="entry name" value="SH3 DOMAIN-CONTAINING"/>
    <property type="match status" value="1"/>
</dbReference>
<organism evidence="6 7">
    <name type="scientific">Blomia tropicalis</name>
    <name type="common">Mite</name>
    <dbReference type="NCBI Taxonomy" id="40697"/>
    <lineage>
        <taxon>Eukaryota</taxon>
        <taxon>Metazoa</taxon>
        <taxon>Ecdysozoa</taxon>
        <taxon>Arthropoda</taxon>
        <taxon>Chelicerata</taxon>
        <taxon>Arachnida</taxon>
        <taxon>Acari</taxon>
        <taxon>Acariformes</taxon>
        <taxon>Sarcoptiformes</taxon>
        <taxon>Astigmata</taxon>
        <taxon>Glycyphagoidea</taxon>
        <taxon>Echimyopodidae</taxon>
        <taxon>Blomia</taxon>
    </lineage>
</organism>
<feature type="compositionally biased region" description="Low complexity" evidence="4">
    <location>
        <begin position="306"/>
        <end position="318"/>
    </location>
</feature>
<feature type="region of interest" description="Disordered" evidence="4">
    <location>
        <begin position="1"/>
        <end position="72"/>
    </location>
</feature>
<sequence length="612" mass="66472">MPFKPLKHIGPKIGSTNSSSLTTSTTTAAAAATKADNQQHFSSSSLLESTLNETSNSSSTEPMAPKLPPKPVREQVRVIYGYKAQNEDELTIKEGDIITVISKDNEDMGWWKGELNGRIALFPDNFVEIIQPSPPPPLPRPIVIDKSENVDKFVRVKKPDRIGTSISSSSNEQQQQQTTTTATTISSQTIPVIGKSLKISNGKSSISNVQDNTDVSMITDDVDNGREDPFNQSEPISPSRLVHLTAQRPKIPSNSRRPPSMHLGKSMNDQSNDSYNMDSLDDAGSETVNNTVINKKTSLKPTPKPQQQQQQQQQSQMQILESEANLNNSGSSPEKKAPWLSELKKSQERRRTQESSSFGDRKSVINGLSSTTTSSTMSTLSSSSTANSSNISGKPLAPTPPSGKPFVVGSNKSTPMTAMTTTTTTTTTITANNNNINNNNNGTMMNTTTMTTMTLGNVSQSESGTMMMSSSGSGFGPKTSAFQSNNNNNNNSDSMGHDSIIGLSSSSSSNDEIIKLRAEMSELYATVNQLRLNVNDINAQLAANNQTNLELVAQKIDLQKQIKEQQALFDNQKKNLTDMVKELINDLSEAKKKIASLEIEVDRVRKLTTTTV</sequence>
<feature type="compositionally biased region" description="Low complexity" evidence="4">
    <location>
        <begin position="164"/>
        <end position="184"/>
    </location>
</feature>
<feature type="domain" description="SH3" evidence="5">
    <location>
        <begin position="71"/>
        <end position="132"/>
    </location>
</feature>
<dbReference type="Proteomes" id="UP001142055">
    <property type="component" value="Chromosome 4"/>
</dbReference>
<accession>A0A9Q0RID0</accession>
<dbReference type="EMBL" id="JAPWDV010000004">
    <property type="protein sequence ID" value="KAJ6215604.1"/>
    <property type="molecule type" value="Genomic_DNA"/>
</dbReference>
<feature type="compositionally biased region" description="Low complexity" evidence="4">
    <location>
        <begin position="463"/>
        <end position="472"/>
    </location>
</feature>
<keyword evidence="7" id="KW-1185">Reference proteome</keyword>
<keyword evidence="3" id="KW-0175">Coiled coil</keyword>
<feature type="compositionally biased region" description="Low complexity" evidence="4">
    <location>
        <begin position="15"/>
        <end position="33"/>
    </location>
</feature>
<dbReference type="AlphaFoldDB" id="A0A9Q0RID0"/>
<dbReference type="SMART" id="SM00326">
    <property type="entry name" value="SH3"/>
    <property type="match status" value="1"/>
</dbReference>
<feature type="coiled-coil region" evidence="3">
    <location>
        <begin position="513"/>
        <end position="607"/>
    </location>
</feature>
<dbReference type="CDD" id="cd11875">
    <property type="entry name" value="SH3_CD2AP-like_3"/>
    <property type="match status" value="1"/>
</dbReference>
<dbReference type="PRINTS" id="PR00452">
    <property type="entry name" value="SH3DOMAIN"/>
</dbReference>
<keyword evidence="1 2" id="KW-0728">SH3 domain</keyword>
<dbReference type="Pfam" id="PF00018">
    <property type="entry name" value="SH3_1"/>
    <property type="match status" value="1"/>
</dbReference>
<evidence type="ECO:0000256" key="3">
    <source>
        <dbReference type="SAM" id="Coils"/>
    </source>
</evidence>
<evidence type="ECO:0000313" key="7">
    <source>
        <dbReference type="Proteomes" id="UP001142055"/>
    </source>
</evidence>
<dbReference type="InterPro" id="IPR001452">
    <property type="entry name" value="SH3_domain"/>
</dbReference>
<comment type="caution">
    <text evidence="6">The sequence shown here is derived from an EMBL/GenBank/DDBJ whole genome shotgun (WGS) entry which is preliminary data.</text>
</comment>
<reference evidence="6" key="1">
    <citation type="submission" date="2022-12" db="EMBL/GenBank/DDBJ databases">
        <title>Genome assemblies of Blomia tropicalis.</title>
        <authorList>
            <person name="Cui Y."/>
        </authorList>
    </citation>
    <scope>NUCLEOTIDE SEQUENCE</scope>
    <source>
        <tissue evidence="6">Adult mites</tissue>
    </source>
</reference>
<dbReference type="FunFam" id="2.30.30.40:FF:000072">
    <property type="entry name" value="Unconventional Myosin IB"/>
    <property type="match status" value="1"/>
</dbReference>
<evidence type="ECO:0000256" key="1">
    <source>
        <dbReference type="ARBA" id="ARBA00022443"/>
    </source>
</evidence>
<dbReference type="PRINTS" id="PR01887">
    <property type="entry name" value="SPECTRNALPHA"/>
</dbReference>
<proteinExistence type="predicted"/>